<dbReference type="GO" id="GO:0007268">
    <property type="term" value="P:chemical synaptic transmission"/>
    <property type="evidence" value="ECO:0000318"/>
    <property type="project" value="GO_Central"/>
</dbReference>
<dbReference type="InParanoid" id="A7T4T1"/>
<dbReference type="HOGENOM" id="CLU_009579_11_6_1"/>
<feature type="transmembrane region" description="Helical" evidence="10">
    <location>
        <begin position="51"/>
        <end position="70"/>
    </location>
</feature>
<gene>
    <name evidence="12" type="ORF">NEMVEDRAFT_v1g16789</name>
</gene>
<evidence type="ECO:0000259" key="11">
    <source>
        <dbReference type="PROSITE" id="PS50262"/>
    </source>
</evidence>
<comment type="subcellular location">
    <subcellularLocation>
        <location evidence="1">Cell membrane</location>
        <topology evidence="1">Multi-pass membrane protein</topology>
    </subcellularLocation>
</comment>
<accession>A7T4T1</accession>
<dbReference type="GO" id="GO:0004993">
    <property type="term" value="F:G protein-coupled serotonin receptor activity"/>
    <property type="evidence" value="ECO:0000318"/>
    <property type="project" value="GO_Central"/>
</dbReference>
<dbReference type="InterPro" id="IPR017452">
    <property type="entry name" value="GPCR_Rhodpsn_7TM"/>
</dbReference>
<feature type="domain" description="G-protein coupled receptors family 1 profile" evidence="11">
    <location>
        <begin position="1"/>
        <end position="215"/>
    </location>
</feature>
<sequence>WVFGGAVCGFWVTTTILCGCASVLNLCVVSWDRYVTVTSPLNYTRRMYTNVAKAIIPIVWVTSSVIAIPLGRVVESSRAHKMCNYEGLTLGYAVTAFVLLYGFPVLFLFFVNGSIIRTARSHLKQIHDQEMAASRITIATECMTTQVPKQRPTRFSREMRIFKACLIVIAAFLCCWTGFFVVLLITPLSSPPAHYVGFSTLMLTYGNSACNPYLY</sequence>
<dbReference type="STRING" id="45351.A7T4T1"/>
<dbReference type="PROSITE" id="PS50262">
    <property type="entry name" value="G_PROTEIN_RECEP_F1_2"/>
    <property type="match status" value="1"/>
</dbReference>
<dbReference type="SUPFAM" id="SSF81321">
    <property type="entry name" value="Family A G protein-coupled receptor-like"/>
    <property type="match status" value="1"/>
</dbReference>
<protein>
    <recommendedName>
        <fullName evidence="11">G-protein coupled receptors family 1 profile domain-containing protein</fullName>
    </recommendedName>
</protein>
<evidence type="ECO:0000256" key="6">
    <source>
        <dbReference type="ARBA" id="ARBA00023136"/>
    </source>
</evidence>
<keyword evidence="2" id="KW-1003">Cell membrane</keyword>
<feature type="transmembrane region" description="Helical" evidence="10">
    <location>
        <begin position="161"/>
        <end position="185"/>
    </location>
</feature>
<dbReference type="PANTHER" id="PTHR24248:SF176">
    <property type="entry name" value="G-PROTEIN COUPLED RECEPTOR 101-RELATED"/>
    <property type="match status" value="1"/>
</dbReference>
<organism evidence="12 13">
    <name type="scientific">Nematostella vectensis</name>
    <name type="common">Starlet sea anemone</name>
    <dbReference type="NCBI Taxonomy" id="45351"/>
    <lineage>
        <taxon>Eukaryota</taxon>
        <taxon>Metazoa</taxon>
        <taxon>Cnidaria</taxon>
        <taxon>Anthozoa</taxon>
        <taxon>Hexacorallia</taxon>
        <taxon>Actiniaria</taxon>
        <taxon>Edwardsiidae</taxon>
        <taxon>Nematostella</taxon>
    </lineage>
</organism>
<evidence type="ECO:0000313" key="12">
    <source>
        <dbReference type="EMBL" id="EDO29031.1"/>
    </source>
</evidence>
<evidence type="ECO:0000313" key="13">
    <source>
        <dbReference type="Proteomes" id="UP000001593"/>
    </source>
</evidence>
<evidence type="ECO:0000256" key="9">
    <source>
        <dbReference type="RuleBase" id="RU000688"/>
    </source>
</evidence>
<dbReference type="AlphaFoldDB" id="A7T4T1"/>
<dbReference type="Gene3D" id="1.20.1070.10">
    <property type="entry name" value="Rhodopsin 7-helix transmembrane proteins"/>
    <property type="match status" value="1"/>
</dbReference>
<evidence type="ECO:0000256" key="3">
    <source>
        <dbReference type="ARBA" id="ARBA00022692"/>
    </source>
</evidence>
<proteinExistence type="inferred from homology"/>
<feature type="transmembrane region" description="Helical" evidence="10">
    <location>
        <begin position="90"/>
        <end position="111"/>
    </location>
</feature>
<dbReference type="PRINTS" id="PR00237">
    <property type="entry name" value="GPCRRHODOPSN"/>
</dbReference>
<keyword evidence="7 9" id="KW-0675">Receptor</keyword>
<keyword evidence="4 10" id="KW-1133">Transmembrane helix</keyword>
<dbReference type="GO" id="GO:0007187">
    <property type="term" value="P:G protein-coupled receptor signaling pathway, coupled to cyclic nucleotide second messenger"/>
    <property type="evidence" value="ECO:0000318"/>
    <property type="project" value="GO_Central"/>
</dbReference>
<keyword evidence="5 9" id="KW-0297">G-protein coupled receptor</keyword>
<dbReference type="GO" id="GO:0045202">
    <property type="term" value="C:synapse"/>
    <property type="evidence" value="ECO:0007669"/>
    <property type="project" value="GOC"/>
</dbReference>
<evidence type="ECO:0000256" key="8">
    <source>
        <dbReference type="ARBA" id="ARBA00023224"/>
    </source>
</evidence>
<dbReference type="Pfam" id="PF00001">
    <property type="entry name" value="7tm_1"/>
    <property type="match status" value="1"/>
</dbReference>
<feature type="non-terminal residue" evidence="12">
    <location>
        <position position="1"/>
    </location>
</feature>
<dbReference type="PROSITE" id="PS00237">
    <property type="entry name" value="G_PROTEIN_RECEP_F1_1"/>
    <property type="match status" value="1"/>
</dbReference>
<evidence type="ECO:0000256" key="10">
    <source>
        <dbReference type="SAM" id="Phobius"/>
    </source>
</evidence>
<dbReference type="Proteomes" id="UP000001593">
    <property type="component" value="Unassembled WGS sequence"/>
</dbReference>
<evidence type="ECO:0000256" key="2">
    <source>
        <dbReference type="ARBA" id="ARBA00022475"/>
    </source>
</evidence>
<evidence type="ECO:0000256" key="4">
    <source>
        <dbReference type="ARBA" id="ARBA00022989"/>
    </source>
</evidence>
<dbReference type="EMBL" id="DS470954">
    <property type="protein sequence ID" value="EDO29031.1"/>
    <property type="molecule type" value="Genomic_DNA"/>
</dbReference>
<dbReference type="eggNOG" id="KOG3656">
    <property type="taxonomic scope" value="Eukaryota"/>
</dbReference>
<keyword evidence="3 9" id="KW-0812">Transmembrane</keyword>
<evidence type="ECO:0000256" key="5">
    <source>
        <dbReference type="ARBA" id="ARBA00023040"/>
    </source>
</evidence>
<dbReference type="CDD" id="cd00637">
    <property type="entry name" value="7tm_classA_rhodopsin-like"/>
    <property type="match status" value="1"/>
</dbReference>
<reference evidence="12 13" key="1">
    <citation type="journal article" date="2007" name="Science">
        <title>Sea anemone genome reveals ancestral eumetazoan gene repertoire and genomic organization.</title>
        <authorList>
            <person name="Putnam N.H."/>
            <person name="Srivastava M."/>
            <person name="Hellsten U."/>
            <person name="Dirks B."/>
            <person name="Chapman J."/>
            <person name="Salamov A."/>
            <person name="Terry A."/>
            <person name="Shapiro H."/>
            <person name="Lindquist E."/>
            <person name="Kapitonov V.V."/>
            <person name="Jurka J."/>
            <person name="Genikhovich G."/>
            <person name="Grigoriev I.V."/>
            <person name="Lucas S.M."/>
            <person name="Steele R.E."/>
            <person name="Finnerty J.R."/>
            <person name="Technau U."/>
            <person name="Martindale M.Q."/>
            <person name="Rokhsar D.S."/>
        </authorList>
    </citation>
    <scope>NUCLEOTIDE SEQUENCE [LARGE SCALE GENOMIC DNA]</scope>
    <source>
        <strain evidence="13">CH2 X CH6</strain>
    </source>
</reference>
<keyword evidence="8 9" id="KW-0807">Transducer</keyword>
<dbReference type="GO" id="GO:0030594">
    <property type="term" value="F:neurotransmitter receptor activity"/>
    <property type="evidence" value="ECO:0000318"/>
    <property type="project" value="GO_Central"/>
</dbReference>
<keyword evidence="6 10" id="KW-0472">Membrane</keyword>
<dbReference type="PANTHER" id="PTHR24248">
    <property type="entry name" value="ADRENERGIC RECEPTOR-RELATED G-PROTEIN COUPLED RECEPTOR"/>
    <property type="match status" value="1"/>
</dbReference>
<evidence type="ECO:0000256" key="7">
    <source>
        <dbReference type="ARBA" id="ARBA00023170"/>
    </source>
</evidence>
<keyword evidence="13" id="KW-1185">Reference proteome</keyword>
<name>A7T4T1_NEMVE</name>
<dbReference type="KEGG" id="nve:5499530"/>
<dbReference type="GO" id="GO:0005886">
    <property type="term" value="C:plasma membrane"/>
    <property type="evidence" value="ECO:0000318"/>
    <property type="project" value="GO_Central"/>
</dbReference>
<dbReference type="PhylomeDB" id="A7T4T1"/>
<dbReference type="InterPro" id="IPR000276">
    <property type="entry name" value="GPCR_Rhodpsn"/>
</dbReference>
<dbReference type="GO" id="GO:0030425">
    <property type="term" value="C:dendrite"/>
    <property type="evidence" value="ECO:0000318"/>
    <property type="project" value="GO_Central"/>
</dbReference>
<comment type="similarity">
    <text evidence="9">Belongs to the G-protein coupled receptor 1 family.</text>
</comment>
<feature type="transmembrane region" description="Helical" evidence="10">
    <location>
        <begin position="12"/>
        <end position="31"/>
    </location>
</feature>
<evidence type="ECO:0000256" key="1">
    <source>
        <dbReference type="ARBA" id="ARBA00004651"/>
    </source>
</evidence>
<feature type="non-terminal residue" evidence="12">
    <location>
        <position position="215"/>
    </location>
</feature>